<keyword evidence="3" id="KW-1185">Reference proteome</keyword>
<evidence type="ECO:0000256" key="1">
    <source>
        <dbReference type="SAM" id="SignalP"/>
    </source>
</evidence>
<dbReference type="EMBL" id="QEAP01000128">
    <property type="protein sequence ID" value="TPX74398.1"/>
    <property type="molecule type" value="Genomic_DNA"/>
</dbReference>
<sequence length="215" mass="20365">MLQLTLATLCILASTASAQSTPVDVGGACGGGFMANAGPQCKSGLICMPGQISDGPGTCQQSDSSAVVAPDQPQTPMSLEGGECGGALMCSAGLKCAFPETGGASTGTCRQSGVPDSVGSPGASPILLPVAISSSAQMNAGFAAAPTASSVMSSTTAPAVTMASVPVASATSAKAAGTGTKSAGAAAAATGTIKASGAWNAQASILVIALLSFAF</sequence>
<evidence type="ECO:0000313" key="2">
    <source>
        <dbReference type="EMBL" id="TPX74398.1"/>
    </source>
</evidence>
<keyword evidence="1" id="KW-0732">Signal</keyword>
<protein>
    <recommendedName>
        <fullName evidence="4">IGFBP N-terminal domain-containing protein</fullName>
    </recommendedName>
</protein>
<evidence type="ECO:0000313" key="3">
    <source>
        <dbReference type="Proteomes" id="UP000320333"/>
    </source>
</evidence>
<accession>A0A507FGF0</accession>
<name>A0A507FGF0_9FUNG</name>
<comment type="caution">
    <text evidence="2">The sequence shown here is derived from an EMBL/GenBank/DDBJ whole genome shotgun (WGS) entry which is preliminary data.</text>
</comment>
<feature type="signal peptide" evidence="1">
    <location>
        <begin position="1"/>
        <end position="18"/>
    </location>
</feature>
<proteinExistence type="predicted"/>
<dbReference type="Proteomes" id="UP000320333">
    <property type="component" value="Unassembled WGS sequence"/>
</dbReference>
<feature type="chain" id="PRO_5021394270" description="IGFBP N-terminal domain-containing protein" evidence="1">
    <location>
        <begin position="19"/>
        <end position="215"/>
    </location>
</feature>
<organism evidence="2 3">
    <name type="scientific">Chytriomyces confervae</name>
    <dbReference type="NCBI Taxonomy" id="246404"/>
    <lineage>
        <taxon>Eukaryota</taxon>
        <taxon>Fungi</taxon>
        <taxon>Fungi incertae sedis</taxon>
        <taxon>Chytridiomycota</taxon>
        <taxon>Chytridiomycota incertae sedis</taxon>
        <taxon>Chytridiomycetes</taxon>
        <taxon>Chytridiales</taxon>
        <taxon>Chytriomycetaceae</taxon>
        <taxon>Chytriomyces</taxon>
    </lineage>
</organism>
<gene>
    <name evidence="2" type="ORF">CcCBS67573_g04345</name>
</gene>
<dbReference type="AlphaFoldDB" id="A0A507FGF0"/>
<evidence type="ECO:0008006" key="4">
    <source>
        <dbReference type="Google" id="ProtNLM"/>
    </source>
</evidence>
<reference evidence="2 3" key="1">
    <citation type="journal article" date="2019" name="Sci. Rep.">
        <title>Comparative genomics of chytrid fungi reveal insights into the obligate biotrophic and pathogenic lifestyle of Synchytrium endobioticum.</title>
        <authorList>
            <person name="van de Vossenberg B.T.L.H."/>
            <person name="Warris S."/>
            <person name="Nguyen H.D.T."/>
            <person name="van Gent-Pelzer M.P.E."/>
            <person name="Joly D.L."/>
            <person name="van de Geest H.C."/>
            <person name="Bonants P.J.M."/>
            <person name="Smith D.S."/>
            <person name="Levesque C.A."/>
            <person name="van der Lee T.A.J."/>
        </authorList>
    </citation>
    <scope>NUCLEOTIDE SEQUENCE [LARGE SCALE GENOMIC DNA]</scope>
    <source>
        <strain evidence="2 3">CBS 675.73</strain>
    </source>
</reference>
<dbReference type="OrthoDB" id="10421754at2759"/>